<gene>
    <name evidence="14" type="ORF">Y88_0070</name>
</gene>
<evidence type="ECO:0000256" key="11">
    <source>
        <dbReference type="SAM" id="SignalP"/>
    </source>
</evidence>
<dbReference type="EMBL" id="AEWJ01000021">
    <property type="protein sequence ID" value="EGD60422.1"/>
    <property type="molecule type" value="Genomic_DNA"/>
</dbReference>
<evidence type="ECO:0000256" key="9">
    <source>
        <dbReference type="RuleBase" id="RU003357"/>
    </source>
</evidence>
<evidence type="ECO:0000313" key="15">
    <source>
        <dbReference type="Proteomes" id="UP000004728"/>
    </source>
</evidence>
<keyword evidence="2 8" id="KW-0813">Transport</keyword>
<dbReference type="InterPro" id="IPR036942">
    <property type="entry name" value="Beta-barrel_TonB_sf"/>
</dbReference>
<keyword evidence="5 9" id="KW-0798">TonB box</keyword>
<dbReference type="STRING" id="983920.Y88_0070"/>
<keyword evidence="14" id="KW-0675">Receptor</keyword>
<sequence>MQYRRSLLATTGVLALALVAGTARAETGETPTPATGTATPGADPQIIVTGTRTTGTRAADSSAPIQIVGQSAFQNVGQQDLRQVLAQSLPSLNFQSFGGDAANLTLTAALRGISPNDTLVLINGKRRHFTANLAVLGGSPYSGSATTDLSFVPTSSIGHVEVLQDGAAAQYGSDAIAGVVNIILKNADHGGSLSVTGGQYYNGDGKTFEAALNTGFKLGDRGFANVTAEYRFHDYSRRGTYDHRYFNTDGSLKSSASARDAAGVLNNSSTPYVNTISGDSHYSLFNVALNAGYALTDGIDAYAFGSYGNRVASSNENYRPASRVVGTDATGVTIVPFPTGFTPRIGLREQDFSLTAGLKGDLAGWKWDASGTYGRDAAALYTLDSANAAAWLPIQKATTGAVAPQRNFYDGTLTNSEWSVDLDVTRDFDIGLAKPLTFAFGGQYRYDSYGIKAGEPASTYAGGAASYAGFSDTDAGVNGRKAYAAYIDVAADPVAGLHVDLAGRFEHYSDFGDEWTGKVNARYDFSPAFALRGTVSNGFRAPTLAEEYYSSTNVSPNSTYAQLPPNSRAVAALGFGALKPEKSTNFSVGFVAHPTHAIQLTVDAYQIRIRDRIVASGALVGYSKGWGTDGIVSQAIYDTILARGIQSGENLSYLGINIFANGADTRTRGIEATLTTSTRFSASDHVDWSLGFNYNQTTIQRTYGLPAAVYNAAFNQTTLLSPNAIDALTSATPKVKVIGNALITHNNLSLNLRGTIYGRTSQHISLDGTGTGDLINRTPTAFIADVDLGWKVTRAVRLDVGANNVFNRKASTVANVSDGAGGVTPADGSNVYARPISNTPWGINGGYYYARATFLF</sequence>
<keyword evidence="7 8" id="KW-0998">Cell outer membrane</keyword>
<comment type="subcellular location">
    <subcellularLocation>
        <location evidence="1 8">Cell outer membrane</location>
        <topology evidence="1 8">Multi-pass membrane protein</topology>
    </subcellularLocation>
</comment>
<feature type="compositionally biased region" description="Low complexity" evidence="10">
    <location>
        <begin position="24"/>
        <end position="42"/>
    </location>
</feature>
<keyword evidence="3 8" id="KW-1134">Transmembrane beta strand</keyword>
<feature type="domain" description="TonB-dependent receptor plug" evidence="13">
    <location>
        <begin position="59"/>
        <end position="179"/>
    </location>
</feature>
<dbReference type="PROSITE" id="PS51318">
    <property type="entry name" value="TAT"/>
    <property type="match status" value="1"/>
</dbReference>
<comment type="similarity">
    <text evidence="8 9">Belongs to the TonB-dependent receptor family.</text>
</comment>
<evidence type="ECO:0000256" key="1">
    <source>
        <dbReference type="ARBA" id="ARBA00004571"/>
    </source>
</evidence>
<dbReference type="Proteomes" id="UP000004728">
    <property type="component" value="Unassembled WGS sequence"/>
</dbReference>
<dbReference type="PROSITE" id="PS52016">
    <property type="entry name" value="TONB_DEPENDENT_REC_3"/>
    <property type="match status" value="1"/>
</dbReference>
<dbReference type="Pfam" id="PF00593">
    <property type="entry name" value="TonB_dep_Rec_b-barrel"/>
    <property type="match status" value="1"/>
</dbReference>
<keyword evidence="11" id="KW-0732">Signal</keyword>
<evidence type="ECO:0000259" key="13">
    <source>
        <dbReference type="Pfam" id="PF07715"/>
    </source>
</evidence>
<feature type="region of interest" description="Disordered" evidence="10">
    <location>
        <begin position="24"/>
        <end position="44"/>
    </location>
</feature>
<evidence type="ECO:0000256" key="4">
    <source>
        <dbReference type="ARBA" id="ARBA00022692"/>
    </source>
</evidence>
<dbReference type="PANTHER" id="PTHR47234:SF3">
    <property type="entry name" value="SECRETIN_TONB SHORT N-TERMINAL DOMAIN-CONTAINING PROTEIN"/>
    <property type="match status" value="1"/>
</dbReference>
<dbReference type="RefSeq" id="WP_008064992.1">
    <property type="nucleotide sequence ID" value="NZ_AQWK01000029.1"/>
</dbReference>
<protein>
    <submittedName>
        <fullName evidence="14">TonB-dependent receptor</fullName>
    </submittedName>
</protein>
<dbReference type="OrthoDB" id="7051241at2"/>
<accession>F1Z4P1</accession>
<dbReference type="Gene3D" id="2.170.130.10">
    <property type="entry name" value="TonB-dependent receptor, plug domain"/>
    <property type="match status" value="1"/>
</dbReference>
<evidence type="ECO:0000313" key="14">
    <source>
        <dbReference type="EMBL" id="EGD60422.1"/>
    </source>
</evidence>
<evidence type="ECO:0000256" key="8">
    <source>
        <dbReference type="PROSITE-ProRule" id="PRU01360"/>
    </source>
</evidence>
<dbReference type="eggNOG" id="COG4771">
    <property type="taxonomic scope" value="Bacteria"/>
</dbReference>
<dbReference type="InterPro" id="IPR000531">
    <property type="entry name" value="Beta-barrel_TonB"/>
</dbReference>
<reference evidence="14 15" key="1">
    <citation type="journal article" date="2012" name="J. Bacteriol.">
        <title>Draft Genome Sequence of Novosphingobium nitrogenifigens Y88T.</title>
        <authorList>
            <person name="Strabala T.J."/>
            <person name="Macdonald L."/>
            <person name="Liu V."/>
            <person name="Smit A.M."/>
        </authorList>
    </citation>
    <scope>NUCLEOTIDE SEQUENCE [LARGE SCALE GENOMIC DNA]</scope>
    <source>
        <strain evidence="14 15">DSM 19370</strain>
    </source>
</reference>
<dbReference type="InterPro" id="IPR037066">
    <property type="entry name" value="Plug_dom_sf"/>
</dbReference>
<dbReference type="InterPro" id="IPR006311">
    <property type="entry name" value="TAT_signal"/>
</dbReference>
<evidence type="ECO:0000256" key="10">
    <source>
        <dbReference type="SAM" id="MobiDB-lite"/>
    </source>
</evidence>
<dbReference type="AlphaFoldDB" id="F1Z4P1"/>
<evidence type="ECO:0000256" key="7">
    <source>
        <dbReference type="ARBA" id="ARBA00023237"/>
    </source>
</evidence>
<dbReference type="InterPro" id="IPR039426">
    <property type="entry name" value="TonB-dep_rcpt-like"/>
</dbReference>
<dbReference type="InterPro" id="IPR012910">
    <property type="entry name" value="Plug_dom"/>
</dbReference>
<proteinExistence type="inferred from homology"/>
<keyword evidence="15" id="KW-1185">Reference proteome</keyword>
<dbReference type="SUPFAM" id="SSF56935">
    <property type="entry name" value="Porins"/>
    <property type="match status" value="1"/>
</dbReference>
<name>F1Z4P1_9SPHN</name>
<keyword evidence="6 8" id="KW-0472">Membrane</keyword>
<dbReference type="Pfam" id="PF07715">
    <property type="entry name" value="Plug"/>
    <property type="match status" value="1"/>
</dbReference>
<evidence type="ECO:0000256" key="5">
    <source>
        <dbReference type="ARBA" id="ARBA00023077"/>
    </source>
</evidence>
<evidence type="ECO:0000256" key="6">
    <source>
        <dbReference type="ARBA" id="ARBA00023136"/>
    </source>
</evidence>
<evidence type="ECO:0000256" key="3">
    <source>
        <dbReference type="ARBA" id="ARBA00022452"/>
    </source>
</evidence>
<keyword evidence="4 8" id="KW-0812">Transmembrane</keyword>
<dbReference type="GO" id="GO:0009279">
    <property type="term" value="C:cell outer membrane"/>
    <property type="evidence" value="ECO:0007669"/>
    <property type="project" value="UniProtKB-SubCell"/>
</dbReference>
<dbReference type="InParanoid" id="F1Z4P1"/>
<feature type="domain" description="TonB-dependent receptor-like beta-barrel" evidence="12">
    <location>
        <begin position="346"/>
        <end position="805"/>
    </location>
</feature>
<dbReference type="Gene3D" id="2.40.170.20">
    <property type="entry name" value="TonB-dependent receptor, beta-barrel domain"/>
    <property type="match status" value="1"/>
</dbReference>
<evidence type="ECO:0000259" key="12">
    <source>
        <dbReference type="Pfam" id="PF00593"/>
    </source>
</evidence>
<comment type="caution">
    <text evidence="14">The sequence shown here is derived from an EMBL/GenBank/DDBJ whole genome shotgun (WGS) entry which is preliminary data.</text>
</comment>
<dbReference type="PANTHER" id="PTHR47234">
    <property type="match status" value="1"/>
</dbReference>
<evidence type="ECO:0000256" key="2">
    <source>
        <dbReference type="ARBA" id="ARBA00022448"/>
    </source>
</evidence>
<dbReference type="HOGENOM" id="CLU_010745_1_1_5"/>
<feature type="signal peptide" evidence="11">
    <location>
        <begin position="1"/>
        <end position="25"/>
    </location>
</feature>
<feature type="chain" id="PRO_5003274084" evidence="11">
    <location>
        <begin position="26"/>
        <end position="856"/>
    </location>
</feature>
<dbReference type="CDD" id="cd01347">
    <property type="entry name" value="ligand_gated_channel"/>
    <property type="match status" value="1"/>
</dbReference>
<organism evidence="14 15">
    <name type="scientific">Novosphingobium nitrogenifigens DSM 19370</name>
    <dbReference type="NCBI Taxonomy" id="983920"/>
    <lineage>
        <taxon>Bacteria</taxon>
        <taxon>Pseudomonadati</taxon>
        <taxon>Pseudomonadota</taxon>
        <taxon>Alphaproteobacteria</taxon>
        <taxon>Sphingomonadales</taxon>
        <taxon>Sphingomonadaceae</taxon>
        <taxon>Novosphingobium</taxon>
    </lineage>
</organism>